<comment type="similarity">
    <text evidence="2 4">Belongs to the SKP1 family.</text>
</comment>
<dbReference type="AlphaFoldDB" id="A0A0D9X1Q1"/>
<reference evidence="9" key="2">
    <citation type="submission" date="2013-12" db="EMBL/GenBank/DDBJ databases">
        <authorList>
            <person name="Yu Y."/>
            <person name="Lee S."/>
            <person name="de Baynast K."/>
            <person name="Wissotski M."/>
            <person name="Liu L."/>
            <person name="Talag J."/>
            <person name="Goicoechea J."/>
            <person name="Angelova A."/>
            <person name="Jetty R."/>
            <person name="Kudrna D."/>
            <person name="Golser W."/>
            <person name="Rivera L."/>
            <person name="Zhang J."/>
            <person name="Wing R."/>
        </authorList>
    </citation>
    <scope>NUCLEOTIDE SEQUENCE</scope>
</reference>
<feature type="domain" description="SKP1 component dimerisation" evidence="6">
    <location>
        <begin position="151"/>
        <end position="197"/>
    </location>
</feature>
<dbReference type="Gene3D" id="3.30.710.10">
    <property type="entry name" value="Potassium Channel Kv1.1, Chain A"/>
    <property type="match status" value="1"/>
</dbReference>
<evidence type="ECO:0000256" key="1">
    <source>
        <dbReference type="ARBA" id="ARBA00004906"/>
    </source>
</evidence>
<dbReference type="InterPro" id="IPR036296">
    <property type="entry name" value="SKP1-like_dim_sf"/>
</dbReference>
<evidence type="ECO:0000259" key="6">
    <source>
        <dbReference type="Pfam" id="PF01466"/>
    </source>
</evidence>
<name>A0A0D9X1Q1_9ORYZ</name>
<dbReference type="UniPathway" id="UPA00143"/>
<proteinExistence type="inferred from homology"/>
<evidence type="ECO:0000259" key="7">
    <source>
        <dbReference type="Pfam" id="PF03931"/>
    </source>
</evidence>
<evidence type="ECO:0000313" key="8">
    <source>
        <dbReference type="EnsemblPlants" id="LPERR07G19790.2"/>
    </source>
</evidence>
<evidence type="ECO:0000256" key="2">
    <source>
        <dbReference type="ARBA" id="ARBA00009993"/>
    </source>
</evidence>
<organism evidence="8 9">
    <name type="scientific">Leersia perrieri</name>
    <dbReference type="NCBI Taxonomy" id="77586"/>
    <lineage>
        <taxon>Eukaryota</taxon>
        <taxon>Viridiplantae</taxon>
        <taxon>Streptophyta</taxon>
        <taxon>Embryophyta</taxon>
        <taxon>Tracheophyta</taxon>
        <taxon>Spermatophyta</taxon>
        <taxon>Magnoliopsida</taxon>
        <taxon>Liliopsida</taxon>
        <taxon>Poales</taxon>
        <taxon>Poaceae</taxon>
        <taxon>BOP clade</taxon>
        <taxon>Oryzoideae</taxon>
        <taxon>Oryzeae</taxon>
        <taxon>Oryzinae</taxon>
        <taxon>Leersia</taxon>
    </lineage>
</organism>
<dbReference type="Pfam" id="PF03931">
    <property type="entry name" value="Skp1_POZ"/>
    <property type="match status" value="1"/>
</dbReference>
<protein>
    <recommendedName>
        <fullName evidence="4">SKP1-like protein</fullName>
    </recommendedName>
</protein>
<dbReference type="GO" id="GO:0016567">
    <property type="term" value="P:protein ubiquitination"/>
    <property type="evidence" value="ECO:0007669"/>
    <property type="project" value="UniProtKB-UniRule"/>
</dbReference>
<dbReference type="SMART" id="SM00512">
    <property type="entry name" value="Skp1"/>
    <property type="match status" value="1"/>
</dbReference>
<evidence type="ECO:0000256" key="5">
    <source>
        <dbReference type="SAM" id="MobiDB-lite"/>
    </source>
</evidence>
<dbReference type="Proteomes" id="UP000032180">
    <property type="component" value="Chromosome 7"/>
</dbReference>
<keyword evidence="9" id="KW-1185">Reference proteome</keyword>
<feature type="compositionally biased region" description="Basic and acidic residues" evidence="5">
    <location>
        <begin position="36"/>
        <end position="51"/>
    </location>
</feature>
<dbReference type="InterPro" id="IPR016072">
    <property type="entry name" value="Skp1_comp_dimer"/>
</dbReference>
<dbReference type="SUPFAM" id="SSF54695">
    <property type="entry name" value="POZ domain"/>
    <property type="match status" value="1"/>
</dbReference>
<comment type="function">
    <text evidence="4">Involved in ubiquitination and subsequent proteasomal degradation of target proteins. Together with CUL1, RBX1 and a F-box protein, it forms a SCF E3 ubiquitin ligase complex. The functional specificity of this complex depends on the type of F-box protein. In the SCF complex, it serves as an adapter that links the F-box protein to CUL1.</text>
</comment>
<dbReference type="InterPro" id="IPR001232">
    <property type="entry name" value="SKP1-like"/>
</dbReference>
<dbReference type="Gramene" id="LPERR07G19790.2">
    <property type="protein sequence ID" value="LPERR07G19790.2"/>
    <property type="gene ID" value="LPERR07G19790"/>
</dbReference>
<accession>A0A0D9X1Q1</accession>
<dbReference type="FunFam" id="3.30.710.10:FF:000026">
    <property type="entry name" value="E3 ubiquitin ligase complex SCF subunit"/>
    <property type="match status" value="1"/>
</dbReference>
<evidence type="ECO:0000313" key="9">
    <source>
        <dbReference type="Proteomes" id="UP000032180"/>
    </source>
</evidence>
<dbReference type="EnsemblPlants" id="LPERR07G19790.2">
    <property type="protein sequence ID" value="LPERR07G19790.2"/>
    <property type="gene ID" value="LPERR07G19790"/>
</dbReference>
<evidence type="ECO:0000256" key="3">
    <source>
        <dbReference type="ARBA" id="ARBA00022786"/>
    </source>
</evidence>
<comment type="pathway">
    <text evidence="1 4">Protein modification; protein ubiquitination.</text>
</comment>
<dbReference type="CDD" id="cd18322">
    <property type="entry name" value="BTB_POZ_SKP1"/>
    <property type="match status" value="1"/>
</dbReference>
<sequence length="201" mass="21807">MAKGNGEAAAVVSPAQRKGKWAMSPPAAAAAAEEEAGNREESKESGRMIRLRSNDGELVEVAEASARQSKLIEEMIDSGNADPSIPLPNVDSKTLAMVIQYCDKHAAAAAAADTTEAKDLKAWDDGFVHKLDMSGPLFDVIAAADYLNMDGLLDLACKRVADEIKDKTPEEIREAFNIVNDLSEEEEEAIRLEHAWAFEYE</sequence>
<feature type="region of interest" description="Disordered" evidence="5">
    <location>
        <begin position="1"/>
        <end position="51"/>
    </location>
</feature>
<dbReference type="InterPro" id="IPR016897">
    <property type="entry name" value="SKP1"/>
</dbReference>
<feature type="domain" description="SKP1 component POZ" evidence="7">
    <location>
        <begin position="48"/>
        <end position="106"/>
    </location>
</feature>
<dbReference type="GO" id="GO:0009867">
    <property type="term" value="P:jasmonic acid mediated signaling pathway"/>
    <property type="evidence" value="ECO:0007669"/>
    <property type="project" value="UniProtKB-ARBA"/>
</dbReference>
<dbReference type="PANTHER" id="PTHR11165">
    <property type="entry name" value="SKP1"/>
    <property type="match status" value="1"/>
</dbReference>
<dbReference type="GO" id="GO:0006511">
    <property type="term" value="P:ubiquitin-dependent protein catabolic process"/>
    <property type="evidence" value="ECO:0007669"/>
    <property type="project" value="InterPro"/>
</dbReference>
<dbReference type="PIRSF" id="PIRSF028729">
    <property type="entry name" value="E3_ubiquit_lig_SCF_Skp"/>
    <property type="match status" value="1"/>
</dbReference>
<dbReference type="SUPFAM" id="SSF81382">
    <property type="entry name" value="Skp1 dimerisation domain-like"/>
    <property type="match status" value="1"/>
</dbReference>
<comment type="subunit">
    <text evidence="4">Part of a SCF (SKP1-cullin-F-box) protein ligase complex.</text>
</comment>
<dbReference type="InterPro" id="IPR016073">
    <property type="entry name" value="Skp1_comp_POZ"/>
</dbReference>
<keyword evidence="3 4" id="KW-0833">Ubl conjugation pathway</keyword>
<reference evidence="8 9" key="1">
    <citation type="submission" date="2012-08" db="EMBL/GenBank/DDBJ databases">
        <title>Oryza genome evolution.</title>
        <authorList>
            <person name="Wing R.A."/>
        </authorList>
    </citation>
    <scope>NUCLEOTIDE SEQUENCE</scope>
</reference>
<evidence type="ECO:0000256" key="4">
    <source>
        <dbReference type="PIRNR" id="PIRNR028729"/>
    </source>
</evidence>
<dbReference type="HOGENOM" id="CLU_059252_6_1_1"/>
<reference evidence="8" key="3">
    <citation type="submission" date="2015-04" db="UniProtKB">
        <authorList>
            <consortium name="EnsemblPlants"/>
        </authorList>
    </citation>
    <scope>IDENTIFICATION</scope>
</reference>
<dbReference type="InterPro" id="IPR011333">
    <property type="entry name" value="SKP1/BTB/POZ_sf"/>
</dbReference>
<dbReference type="Pfam" id="PF01466">
    <property type="entry name" value="Skp1"/>
    <property type="match status" value="1"/>
</dbReference>